<evidence type="ECO:0000313" key="5">
    <source>
        <dbReference type="Proteomes" id="UP001163156"/>
    </source>
</evidence>
<organism evidence="4 5">
    <name type="scientific">Algoriphagus halophytocola</name>
    <dbReference type="NCBI Taxonomy" id="2991499"/>
    <lineage>
        <taxon>Bacteria</taxon>
        <taxon>Pseudomonadati</taxon>
        <taxon>Bacteroidota</taxon>
        <taxon>Cytophagia</taxon>
        <taxon>Cytophagales</taxon>
        <taxon>Cyclobacteriaceae</taxon>
        <taxon>Algoriphagus</taxon>
    </lineage>
</organism>
<dbReference type="Pfam" id="PF00291">
    <property type="entry name" value="PALP"/>
    <property type="match status" value="1"/>
</dbReference>
<dbReference type="InterPro" id="IPR050214">
    <property type="entry name" value="Cys_Synth/Cystath_Beta-Synth"/>
</dbReference>
<dbReference type="PANTHER" id="PTHR10314">
    <property type="entry name" value="CYSTATHIONINE BETA-SYNTHASE"/>
    <property type="match status" value="1"/>
</dbReference>
<protein>
    <submittedName>
        <fullName evidence="4">Cysteine synthase family protein</fullName>
    </submittedName>
</protein>
<comment type="cofactor">
    <cofactor evidence="1">
        <name>pyridoxal 5'-phosphate</name>
        <dbReference type="ChEBI" id="CHEBI:597326"/>
    </cofactor>
</comment>
<dbReference type="InterPro" id="IPR001926">
    <property type="entry name" value="TrpB-like_PALP"/>
</dbReference>
<dbReference type="Gene3D" id="3.40.50.1100">
    <property type="match status" value="2"/>
</dbReference>
<dbReference type="SUPFAM" id="SSF53686">
    <property type="entry name" value="Tryptophan synthase beta subunit-like PLP-dependent enzymes"/>
    <property type="match status" value="1"/>
</dbReference>
<dbReference type="Proteomes" id="UP001163156">
    <property type="component" value="Chromosome"/>
</dbReference>
<reference evidence="4" key="1">
    <citation type="submission" date="2022-10" db="EMBL/GenBank/DDBJ databases">
        <title>Algoriphagus sp. a novel bacteria isolate from halophytes salicornia europaea.</title>
        <authorList>
            <person name="Peng Y."/>
            <person name="Jiang L."/>
            <person name="Lee J."/>
        </authorList>
    </citation>
    <scope>NUCLEOTIDE SEQUENCE</scope>
    <source>
        <strain evidence="4">TR-M5</strain>
    </source>
</reference>
<accession>A0ABY6MC08</accession>
<feature type="domain" description="Tryptophan synthase beta chain-like PALP" evidence="3">
    <location>
        <begin position="25"/>
        <end position="313"/>
    </location>
</feature>
<keyword evidence="2" id="KW-0663">Pyridoxal phosphate</keyword>
<dbReference type="EMBL" id="CP110226">
    <property type="protein sequence ID" value="UZD21135.1"/>
    <property type="molecule type" value="Genomic_DNA"/>
</dbReference>
<keyword evidence="5" id="KW-1185">Reference proteome</keyword>
<evidence type="ECO:0000256" key="1">
    <source>
        <dbReference type="ARBA" id="ARBA00001933"/>
    </source>
</evidence>
<dbReference type="CDD" id="cd01561">
    <property type="entry name" value="CBS_like"/>
    <property type="match status" value="1"/>
</dbReference>
<evidence type="ECO:0000256" key="2">
    <source>
        <dbReference type="ARBA" id="ARBA00022898"/>
    </source>
</evidence>
<dbReference type="RefSeq" id="WP_264807589.1">
    <property type="nucleotide sequence ID" value="NZ_CP110226.1"/>
</dbReference>
<name>A0ABY6MC08_9BACT</name>
<dbReference type="InterPro" id="IPR036052">
    <property type="entry name" value="TrpB-like_PALP_sf"/>
</dbReference>
<evidence type="ECO:0000259" key="3">
    <source>
        <dbReference type="Pfam" id="PF00291"/>
    </source>
</evidence>
<gene>
    <name evidence="4" type="ORF">OM944_10665</name>
</gene>
<sequence length="352" mass="38390">MNITLEAFNQAECIPCHKISELWALVGDTPMIGLNYNYKGNQETVYVKCEHYNLTGSIKDRMALYTIQRAYETGEIKKGDTIIEATSGNTGIAFAAIGRSLGHPVKIIMPNWLSKERVDIIRSLGAEIILVSKEEGGFLRSIQMAEEMGAADPNVFLPRQFDNHFNLEAHQKTTGPEIRRQLQNINKELSAFVAGVGTGGTVGGVGRYFKSIKPSIKIHPVEPAESPTLTTGHKVGSHRIQGISDEFIPSIVKLDEMDEIIQVNDGDAILMAQKLASTLGLAVGISSGANFIAAIKQQQKMGGGATVVTVFADSNKKYLSTDLMKNEPIKEGYLSPDISLIDFIPIPRTKNS</sequence>
<evidence type="ECO:0000313" key="4">
    <source>
        <dbReference type="EMBL" id="UZD21135.1"/>
    </source>
</evidence>
<proteinExistence type="predicted"/>